<dbReference type="GO" id="GO:0008380">
    <property type="term" value="P:RNA splicing"/>
    <property type="evidence" value="ECO:0007669"/>
    <property type="project" value="UniProtKB-KW"/>
</dbReference>
<comment type="caution">
    <text evidence="10">The sequence shown here is derived from an EMBL/GenBank/DDBJ whole genome shotgun (WGS) entry which is preliminary data.</text>
</comment>
<evidence type="ECO:0000256" key="5">
    <source>
        <dbReference type="ARBA" id="ARBA00023242"/>
    </source>
</evidence>
<feature type="compositionally biased region" description="Acidic residues" evidence="7">
    <location>
        <begin position="372"/>
        <end position="381"/>
    </location>
</feature>
<dbReference type="Proteomes" id="UP000018001">
    <property type="component" value="Unassembled WGS sequence"/>
</dbReference>
<reference evidence="11" key="1">
    <citation type="journal article" date="2014" name="Genome Announc.">
        <title>Draft genome sequence of the formaldehyde-resistant fungus Byssochlamys spectabilis No. 5 (anamorph Paecilomyces variotii No. 5) (NBRC109023).</title>
        <authorList>
            <person name="Oka T."/>
            <person name="Ekino K."/>
            <person name="Fukuda K."/>
            <person name="Nomura Y."/>
        </authorList>
    </citation>
    <scope>NUCLEOTIDE SEQUENCE [LARGE SCALE GENOMIC DNA]</scope>
    <source>
        <strain evidence="11">No. 5 / NBRC 109023</strain>
    </source>
</reference>
<dbReference type="InterPro" id="IPR012677">
    <property type="entry name" value="Nucleotide-bd_a/b_plait_sf"/>
</dbReference>
<evidence type="ECO:0000313" key="10">
    <source>
        <dbReference type="EMBL" id="GAD98649.1"/>
    </source>
</evidence>
<keyword evidence="8" id="KW-0472">Membrane</keyword>
<evidence type="ECO:0000256" key="6">
    <source>
        <dbReference type="PROSITE-ProRule" id="PRU00176"/>
    </source>
</evidence>
<feature type="transmembrane region" description="Helical" evidence="8">
    <location>
        <begin position="270"/>
        <end position="294"/>
    </location>
</feature>
<dbReference type="InterPro" id="IPR034150">
    <property type="entry name" value="SF3B6_RRM"/>
</dbReference>
<feature type="transmembrane region" description="Helical" evidence="8">
    <location>
        <begin position="176"/>
        <end position="193"/>
    </location>
</feature>
<evidence type="ECO:0000256" key="4">
    <source>
        <dbReference type="ARBA" id="ARBA00023187"/>
    </source>
</evidence>
<evidence type="ECO:0000256" key="3">
    <source>
        <dbReference type="ARBA" id="ARBA00022884"/>
    </source>
</evidence>
<dbReference type="GO" id="GO:0016020">
    <property type="term" value="C:membrane"/>
    <property type="evidence" value="ECO:0007669"/>
    <property type="project" value="TreeGrafter"/>
</dbReference>
<dbReference type="AlphaFoldDB" id="V5FL27"/>
<dbReference type="eggNOG" id="KOG0114">
    <property type="taxonomic scope" value="Eukaryota"/>
</dbReference>
<dbReference type="SUPFAM" id="SSF54928">
    <property type="entry name" value="RNA-binding domain, RBD"/>
    <property type="match status" value="1"/>
</dbReference>
<dbReference type="InParanoid" id="V5FL27"/>
<dbReference type="CDD" id="cd12241">
    <property type="entry name" value="RRM_SF3B14"/>
    <property type="match status" value="1"/>
</dbReference>
<keyword evidence="8" id="KW-1133">Transmembrane helix</keyword>
<keyword evidence="5" id="KW-0539">Nucleus</keyword>
<evidence type="ECO:0000256" key="1">
    <source>
        <dbReference type="ARBA" id="ARBA00004123"/>
    </source>
</evidence>
<evidence type="ECO:0000313" key="11">
    <source>
        <dbReference type="Proteomes" id="UP000018001"/>
    </source>
</evidence>
<dbReference type="Pfam" id="PF00076">
    <property type="entry name" value="RRM_1"/>
    <property type="match status" value="1"/>
</dbReference>
<keyword evidence="8" id="KW-0812">Transmembrane</keyword>
<dbReference type="OrthoDB" id="431202at2759"/>
<dbReference type="GO" id="GO:0006397">
    <property type="term" value="P:mRNA processing"/>
    <property type="evidence" value="ECO:0007669"/>
    <property type="project" value="UniProtKB-KW"/>
</dbReference>
<keyword evidence="2" id="KW-0507">mRNA processing</keyword>
<dbReference type="EMBL" id="BAUL01000253">
    <property type="protein sequence ID" value="GAD98649.1"/>
    <property type="molecule type" value="Genomic_DNA"/>
</dbReference>
<feature type="transmembrane region" description="Helical" evidence="8">
    <location>
        <begin position="309"/>
        <end position="331"/>
    </location>
</feature>
<evidence type="ECO:0000256" key="2">
    <source>
        <dbReference type="ARBA" id="ARBA00022664"/>
    </source>
</evidence>
<gene>
    <name evidence="10" type="ORF">PVAR5_7348</name>
</gene>
<dbReference type="HOGENOM" id="CLU_040321_0_0_1"/>
<dbReference type="InterPro" id="IPR035979">
    <property type="entry name" value="RBD_domain_sf"/>
</dbReference>
<feature type="transmembrane region" description="Helical" evidence="8">
    <location>
        <begin position="133"/>
        <end position="155"/>
    </location>
</feature>
<keyword evidence="4" id="KW-0508">mRNA splicing</keyword>
<accession>V5FL27</accession>
<dbReference type="SMART" id="SM00360">
    <property type="entry name" value="RRM"/>
    <property type="match status" value="1"/>
</dbReference>
<dbReference type="Gene3D" id="3.30.70.330">
    <property type="match status" value="1"/>
</dbReference>
<dbReference type="PANTHER" id="PTHR31735:SF1">
    <property type="entry name" value="VACUOLAR MEMBRANE PROTEIN YPL162C"/>
    <property type="match status" value="1"/>
</dbReference>
<protein>
    <recommendedName>
        <fullName evidence="9">RRM domain-containing protein</fullName>
    </recommendedName>
</protein>
<comment type="subcellular location">
    <subcellularLocation>
        <location evidence="1">Nucleus</location>
    </subcellularLocation>
</comment>
<dbReference type="InterPro" id="IPR000504">
    <property type="entry name" value="RRM_dom"/>
</dbReference>
<keyword evidence="11" id="KW-1185">Reference proteome</keyword>
<evidence type="ECO:0000259" key="9">
    <source>
        <dbReference type="PROSITE" id="PS50102"/>
    </source>
</evidence>
<dbReference type="GO" id="GO:0003723">
    <property type="term" value="F:RNA binding"/>
    <property type="evidence" value="ECO:0007669"/>
    <property type="project" value="UniProtKB-UniRule"/>
</dbReference>
<feature type="domain" description="RRM" evidence="9">
    <location>
        <begin position="1"/>
        <end position="76"/>
    </location>
</feature>
<sequence>MVAAYADFNYNVTAEELFDLFGKFGPIRQIRQGIANNSKGTAFVVYEDVTDAKQACDKLNGFNFQNRYLVDKVVSPGRITAMDHPAITRASASAHTIMASISSSSSTPFAAMATPSPGSPYAPGDENTGECKLLGPFSLLVQAALGALALLSLVYKRYRERPQRPIKIWAFDASKQVFGSAMLHLANLLMSMFSAGKFEITTPKYQPNPCSFYLLNLGIDTTLGIPILIFILRILNTLAMYTPLANPPESIESGNYGDPPRASWWFKQSIIYFVGLLGMKICVFFIIDLMPWIVSVGDWALRWTEGNTAIQIFFVMLLFPVIMNALQYYIIDTFIKKQIPVQLDSVSRDEEIDSEFDPNDRHHRSALLAGLDDSDSDSDDDSVLKEPEPPSQPHNVAHHLRHVEYDPRTDGEDASRLRSSDSGSSSHGEDGRDPSATKLTSRPVH</sequence>
<feature type="transmembrane region" description="Helical" evidence="8">
    <location>
        <begin position="213"/>
        <end position="235"/>
    </location>
</feature>
<dbReference type="PROSITE" id="PS50102">
    <property type="entry name" value="RRM"/>
    <property type="match status" value="1"/>
</dbReference>
<evidence type="ECO:0000256" key="8">
    <source>
        <dbReference type="SAM" id="Phobius"/>
    </source>
</evidence>
<dbReference type="Pfam" id="PF12400">
    <property type="entry name" value="STIMATE"/>
    <property type="match status" value="1"/>
</dbReference>
<keyword evidence="3 6" id="KW-0694">RNA-binding</keyword>
<name>V5FL27_BYSSN</name>
<proteinExistence type="predicted"/>
<dbReference type="GO" id="GO:0005634">
    <property type="term" value="C:nucleus"/>
    <property type="evidence" value="ECO:0007669"/>
    <property type="project" value="UniProtKB-SubCell"/>
</dbReference>
<organism evidence="10 11">
    <name type="scientific">Byssochlamys spectabilis (strain No. 5 / NBRC 109023)</name>
    <name type="common">Paecilomyces variotii</name>
    <dbReference type="NCBI Taxonomy" id="1356009"/>
    <lineage>
        <taxon>Eukaryota</taxon>
        <taxon>Fungi</taxon>
        <taxon>Dikarya</taxon>
        <taxon>Ascomycota</taxon>
        <taxon>Pezizomycotina</taxon>
        <taxon>Eurotiomycetes</taxon>
        <taxon>Eurotiomycetidae</taxon>
        <taxon>Eurotiales</taxon>
        <taxon>Thermoascaceae</taxon>
        <taxon>Paecilomyces</taxon>
    </lineage>
</organism>
<evidence type="ECO:0000256" key="7">
    <source>
        <dbReference type="SAM" id="MobiDB-lite"/>
    </source>
</evidence>
<dbReference type="PANTHER" id="PTHR31735">
    <property type="entry name" value="VACUOLAR MEMBRANE PROTEIN YPL162C"/>
    <property type="match status" value="1"/>
</dbReference>
<feature type="region of interest" description="Disordered" evidence="7">
    <location>
        <begin position="369"/>
        <end position="445"/>
    </location>
</feature>
<dbReference type="InterPro" id="IPR022127">
    <property type="entry name" value="STIMATE/YPL162C"/>
</dbReference>
<feature type="compositionally biased region" description="Basic and acidic residues" evidence="7">
    <location>
        <begin position="402"/>
        <end position="419"/>
    </location>
</feature>